<proteinExistence type="predicted"/>
<dbReference type="PANTHER" id="PTHR30026:SF20">
    <property type="entry name" value="OUTER MEMBRANE PROTEIN TOLC"/>
    <property type="match status" value="1"/>
</dbReference>
<dbReference type="InterPro" id="IPR003423">
    <property type="entry name" value="OMP_efflux"/>
</dbReference>
<comment type="subcellular location">
    <subcellularLocation>
        <location evidence="1">Cell outer membrane</location>
    </subcellularLocation>
</comment>
<evidence type="ECO:0000256" key="3">
    <source>
        <dbReference type="ARBA" id="ARBA00022452"/>
    </source>
</evidence>
<protein>
    <submittedName>
        <fullName evidence="8">Outer membrane protein TolC</fullName>
    </submittedName>
</protein>
<accession>A0A5J4P8Z0</accession>
<dbReference type="PANTHER" id="PTHR30026">
    <property type="entry name" value="OUTER MEMBRANE PROTEIN TOLC"/>
    <property type="match status" value="1"/>
</dbReference>
<keyword evidence="3" id="KW-1134">Transmembrane beta strand</keyword>
<dbReference type="GO" id="GO:0015562">
    <property type="term" value="F:efflux transmembrane transporter activity"/>
    <property type="evidence" value="ECO:0007669"/>
    <property type="project" value="InterPro"/>
</dbReference>
<evidence type="ECO:0000256" key="2">
    <source>
        <dbReference type="ARBA" id="ARBA00022448"/>
    </source>
</evidence>
<keyword evidence="4" id="KW-0812">Transmembrane</keyword>
<feature type="non-terminal residue" evidence="8">
    <location>
        <position position="1"/>
    </location>
</feature>
<gene>
    <name evidence="8" type="ORF">EZS27_042419</name>
</gene>
<evidence type="ECO:0000256" key="7">
    <source>
        <dbReference type="SAM" id="Coils"/>
    </source>
</evidence>
<evidence type="ECO:0000256" key="5">
    <source>
        <dbReference type="ARBA" id="ARBA00023136"/>
    </source>
</evidence>
<comment type="caution">
    <text evidence="8">The sequence shown here is derived from an EMBL/GenBank/DDBJ whole genome shotgun (WGS) entry which is preliminary data.</text>
</comment>
<evidence type="ECO:0000256" key="6">
    <source>
        <dbReference type="ARBA" id="ARBA00023237"/>
    </source>
</evidence>
<dbReference type="GO" id="GO:0015288">
    <property type="term" value="F:porin activity"/>
    <property type="evidence" value="ECO:0007669"/>
    <property type="project" value="TreeGrafter"/>
</dbReference>
<feature type="non-terminal residue" evidence="8">
    <location>
        <position position="207"/>
    </location>
</feature>
<dbReference type="SUPFAM" id="SSF56954">
    <property type="entry name" value="Outer membrane efflux proteins (OEP)"/>
    <property type="match status" value="1"/>
</dbReference>
<dbReference type="GO" id="GO:1990281">
    <property type="term" value="C:efflux pump complex"/>
    <property type="evidence" value="ECO:0007669"/>
    <property type="project" value="TreeGrafter"/>
</dbReference>
<keyword evidence="7" id="KW-0175">Coiled coil</keyword>
<dbReference type="Pfam" id="PF02321">
    <property type="entry name" value="OEP"/>
    <property type="match status" value="1"/>
</dbReference>
<keyword evidence="6" id="KW-0998">Cell outer membrane</keyword>
<dbReference type="Gene3D" id="1.20.1600.10">
    <property type="entry name" value="Outer membrane efflux proteins (OEP)"/>
    <property type="match status" value="1"/>
</dbReference>
<organism evidence="8">
    <name type="scientific">termite gut metagenome</name>
    <dbReference type="NCBI Taxonomy" id="433724"/>
    <lineage>
        <taxon>unclassified sequences</taxon>
        <taxon>metagenomes</taxon>
        <taxon>organismal metagenomes</taxon>
    </lineage>
</organism>
<keyword evidence="2" id="KW-0813">Transport</keyword>
<reference evidence="8" key="1">
    <citation type="submission" date="2019-03" db="EMBL/GenBank/DDBJ databases">
        <title>Single cell metagenomics reveals metabolic interactions within the superorganism composed of flagellate Streblomastix strix and complex community of Bacteroidetes bacteria on its surface.</title>
        <authorList>
            <person name="Treitli S.C."/>
            <person name="Kolisko M."/>
            <person name="Husnik F."/>
            <person name="Keeling P."/>
            <person name="Hampl V."/>
        </authorList>
    </citation>
    <scope>NUCLEOTIDE SEQUENCE</scope>
    <source>
        <strain evidence="8">STM</strain>
    </source>
</reference>
<keyword evidence="5" id="KW-0472">Membrane</keyword>
<sequence>TNHTDTEWNDKIELRILDKQKESNRLEITQIKNAYLPSLSFVASTGYNFQSDKFNFRTSSLWSNGTYIGVRLSVPIFDGTQKYNKIRQAQIRLKKTEEDIKQTQQTILSDRQNALAQLHIGYNAVNTQKENLEVAEKTYQQGIMLYNEGLYSITDLLDTEKSFREAQTAYTYELVNYQKSLLDLMKSEGTIDTLIEKSKYTLLNFRK</sequence>
<evidence type="ECO:0000313" key="8">
    <source>
        <dbReference type="EMBL" id="KAA6305927.1"/>
    </source>
</evidence>
<name>A0A5J4P8Z0_9ZZZZ</name>
<feature type="coiled-coil region" evidence="7">
    <location>
        <begin position="86"/>
        <end position="113"/>
    </location>
</feature>
<evidence type="ECO:0000256" key="1">
    <source>
        <dbReference type="ARBA" id="ARBA00004442"/>
    </source>
</evidence>
<dbReference type="EMBL" id="SNRY01010310">
    <property type="protein sequence ID" value="KAA6305927.1"/>
    <property type="molecule type" value="Genomic_DNA"/>
</dbReference>
<evidence type="ECO:0000256" key="4">
    <source>
        <dbReference type="ARBA" id="ARBA00022692"/>
    </source>
</evidence>
<dbReference type="AlphaFoldDB" id="A0A5J4P8Z0"/>
<dbReference type="GO" id="GO:0009279">
    <property type="term" value="C:cell outer membrane"/>
    <property type="evidence" value="ECO:0007669"/>
    <property type="project" value="UniProtKB-SubCell"/>
</dbReference>
<dbReference type="InterPro" id="IPR051906">
    <property type="entry name" value="TolC-like"/>
</dbReference>